<protein>
    <submittedName>
        <fullName evidence="2">Phosphoribosyltransferase</fullName>
    </submittedName>
</protein>
<dbReference type="Proteomes" id="UP000095329">
    <property type="component" value="Unassembled WGS sequence"/>
</dbReference>
<feature type="domain" description="Phosphoribosyltransferase" evidence="1">
    <location>
        <begin position="24"/>
        <end position="183"/>
    </location>
</feature>
<comment type="caution">
    <text evidence="2">The sequence shown here is derived from an EMBL/GenBank/DDBJ whole genome shotgun (WGS) entry which is preliminary data.</text>
</comment>
<dbReference type="GO" id="GO:0016757">
    <property type="term" value="F:glycosyltransferase activity"/>
    <property type="evidence" value="ECO:0007669"/>
    <property type="project" value="UniProtKB-KW"/>
</dbReference>
<keyword evidence="2" id="KW-0328">Glycosyltransferase</keyword>
<reference evidence="2 3" key="1">
    <citation type="journal article" date="2013" name="Genome Announc.">
        <title>Genome Sequence of Streptomyces violaceusniger Strain SPC6, a Halotolerant Streptomycete That Exhibits Rapid Growth and Development.</title>
        <authorList>
            <person name="Chen X."/>
            <person name="Zhang B."/>
            <person name="Zhang W."/>
            <person name="Wu X."/>
            <person name="Zhang M."/>
            <person name="Chen T."/>
            <person name="Liu G."/>
            <person name="Dyson P."/>
        </authorList>
    </citation>
    <scope>NUCLEOTIDE SEQUENCE [LARGE SCALE GENOMIC DNA]</scope>
    <source>
        <strain evidence="2 3">SPC6</strain>
    </source>
</reference>
<evidence type="ECO:0000313" key="3">
    <source>
        <dbReference type="Proteomes" id="UP000095329"/>
    </source>
</evidence>
<name>A0A1D3DZV9_9ACTN</name>
<dbReference type="InterPro" id="IPR000836">
    <property type="entry name" value="PRTase_dom"/>
</dbReference>
<evidence type="ECO:0000259" key="1">
    <source>
        <dbReference type="Pfam" id="PF00156"/>
    </source>
</evidence>
<dbReference type="AlphaFoldDB" id="A0A1D3DZV9"/>
<accession>A0A1D3DZV9</accession>
<dbReference type="EMBL" id="ASHX02000001">
    <property type="protein sequence ID" value="OEJ97855.1"/>
    <property type="molecule type" value="Genomic_DNA"/>
</dbReference>
<dbReference type="Pfam" id="PF00156">
    <property type="entry name" value="Pribosyltran"/>
    <property type="match status" value="1"/>
</dbReference>
<dbReference type="Gene3D" id="3.40.50.2020">
    <property type="match status" value="1"/>
</dbReference>
<organism evidence="2 3">
    <name type="scientific">Streptomyces thermolilacinus SPC6</name>
    <dbReference type="NCBI Taxonomy" id="1306406"/>
    <lineage>
        <taxon>Bacteria</taxon>
        <taxon>Bacillati</taxon>
        <taxon>Actinomycetota</taxon>
        <taxon>Actinomycetes</taxon>
        <taxon>Kitasatosporales</taxon>
        <taxon>Streptomycetaceae</taxon>
        <taxon>Streptomyces</taxon>
    </lineage>
</organism>
<dbReference type="STRING" id="1306406.J116_004965"/>
<dbReference type="eggNOG" id="COG1926">
    <property type="taxonomic scope" value="Bacteria"/>
</dbReference>
<dbReference type="SUPFAM" id="SSF53271">
    <property type="entry name" value="PRTase-like"/>
    <property type="match status" value="1"/>
</dbReference>
<proteinExistence type="predicted"/>
<keyword evidence="2" id="KW-0808">Transferase</keyword>
<evidence type="ECO:0000313" key="2">
    <source>
        <dbReference type="EMBL" id="OEJ97855.1"/>
    </source>
</evidence>
<dbReference type="OrthoDB" id="9810066at2"/>
<gene>
    <name evidence="2" type="ORF">J116_004965</name>
</gene>
<keyword evidence="3" id="KW-1185">Reference proteome</keyword>
<dbReference type="InterPro" id="IPR029057">
    <property type="entry name" value="PRTase-like"/>
</dbReference>
<sequence>MRFEDRRDAGRRLGERVRERATELEWPDPVVLALPRGGVPVGAEVARALDAPLDVLVVRKIGLPGQPEVGIGAIAGEAPPLFDQRALEMLGITPDELGADVARERTELHRREALYRRGSPAPDLRGRAVVLVDDGLATGLTARAAVRLLRGEEPERLVLAVPVGDRRTTAELRAEVDDLVCLSQPGDFRAVGLWYEDFDQVSDDEVLQVLAGLATPTRLRPARHR</sequence>
<dbReference type="Gene3D" id="3.30.1310.20">
    <property type="entry name" value="PRTase-like"/>
    <property type="match status" value="1"/>
</dbReference>
<dbReference type="CDD" id="cd06223">
    <property type="entry name" value="PRTases_typeI"/>
    <property type="match status" value="1"/>
</dbReference>